<dbReference type="InterPro" id="IPR017441">
    <property type="entry name" value="Protein_kinase_ATP_BS"/>
</dbReference>
<dbReference type="InterPro" id="IPR036426">
    <property type="entry name" value="Bulb-type_lectin_dom_sf"/>
</dbReference>
<keyword evidence="10" id="KW-0547">Nucleotide-binding</keyword>
<dbReference type="SUPFAM" id="SSF56112">
    <property type="entry name" value="Protein kinase-like (PK-like)"/>
    <property type="match status" value="1"/>
</dbReference>
<evidence type="ECO:0000256" key="7">
    <source>
        <dbReference type="ARBA" id="ARBA00023170"/>
    </source>
</evidence>
<dbReference type="Pfam" id="PF01453">
    <property type="entry name" value="B_lectin"/>
    <property type="match status" value="1"/>
</dbReference>
<feature type="binding site" evidence="10">
    <location>
        <position position="302"/>
    </location>
    <ligand>
        <name>ATP</name>
        <dbReference type="ChEBI" id="CHEBI:30616"/>
    </ligand>
</feature>
<keyword evidence="13" id="KW-0418">Kinase</keyword>
<evidence type="ECO:0000256" key="2">
    <source>
        <dbReference type="ARBA" id="ARBA00012513"/>
    </source>
</evidence>
<gene>
    <name evidence="13" type="ORF">BAE44_0017421</name>
</gene>
<evidence type="ECO:0000256" key="1">
    <source>
        <dbReference type="ARBA" id="ARBA00004479"/>
    </source>
</evidence>
<comment type="subcellular location">
    <subcellularLocation>
        <location evidence="1">Membrane</location>
        <topology evidence="1">Single-pass type I membrane protein</topology>
    </subcellularLocation>
</comment>
<dbReference type="EC" id="2.7.11.1" evidence="2"/>
<dbReference type="CDD" id="cd00028">
    <property type="entry name" value="B_lectin"/>
    <property type="match status" value="1"/>
</dbReference>
<dbReference type="PROSITE" id="PS50927">
    <property type="entry name" value="BULB_LECTIN"/>
    <property type="match status" value="1"/>
</dbReference>
<organism evidence="13 14">
    <name type="scientific">Dichanthelium oligosanthes</name>
    <dbReference type="NCBI Taxonomy" id="888268"/>
    <lineage>
        <taxon>Eukaryota</taxon>
        <taxon>Viridiplantae</taxon>
        <taxon>Streptophyta</taxon>
        <taxon>Embryophyta</taxon>
        <taxon>Tracheophyta</taxon>
        <taxon>Spermatophyta</taxon>
        <taxon>Magnoliopsida</taxon>
        <taxon>Liliopsida</taxon>
        <taxon>Poales</taxon>
        <taxon>Poaceae</taxon>
        <taxon>PACMAD clade</taxon>
        <taxon>Panicoideae</taxon>
        <taxon>Panicodae</taxon>
        <taxon>Paniceae</taxon>
        <taxon>Dichantheliinae</taxon>
        <taxon>Dichanthelium</taxon>
    </lineage>
</organism>
<evidence type="ECO:0000256" key="11">
    <source>
        <dbReference type="SAM" id="MobiDB-lite"/>
    </source>
</evidence>
<dbReference type="PANTHER" id="PTHR47974">
    <property type="entry name" value="OS07G0415500 PROTEIN"/>
    <property type="match status" value="1"/>
</dbReference>
<dbReference type="Gene3D" id="2.90.10.10">
    <property type="entry name" value="Bulb-type lectin domain"/>
    <property type="match status" value="1"/>
</dbReference>
<dbReference type="GO" id="GO:0051707">
    <property type="term" value="P:response to other organism"/>
    <property type="evidence" value="ECO:0007669"/>
    <property type="project" value="UniProtKB-ARBA"/>
</dbReference>
<keyword evidence="10" id="KW-0067">ATP-binding</keyword>
<dbReference type="OrthoDB" id="619632at2759"/>
<reference evidence="13 14" key="1">
    <citation type="submission" date="2016-09" db="EMBL/GenBank/DDBJ databases">
        <title>The draft genome of Dichanthelium oligosanthes: A C3 panicoid grass species.</title>
        <authorList>
            <person name="Studer A.J."/>
            <person name="Schnable J.C."/>
            <person name="Brutnell T.P."/>
        </authorList>
    </citation>
    <scope>NUCLEOTIDE SEQUENCE [LARGE SCALE GENOMIC DNA]</scope>
    <source>
        <strain evidence="14">cv. Kellogg 1175</strain>
        <tissue evidence="13">Leaf</tissue>
    </source>
</reference>
<evidence type="ECO:0000256" key="3">
    <source>
        <dbReference type="ARBA" id="ARBA00022692"/>
    </source>
</evidence>
<feature type="compositionally biased region" description="Pro residues" evidence="11">
    <location>
        <begin position="13"/>
        <end position="22"/>
    </location>
</feature>
<evidence type="ECO:0000256" key="8">
    <source>
        <dbReference type="ARBA" id="ARBA00047899"/>
    </source>
</evidence>
<comment type="catalytic activity">
    <reaction evidence="9">
        <text>L-seryl-[protein] + ATP = O-phospho-L-seryl-[protein] + ADP + H(+)</text>
        <dbReference type="Rhea" id="RHEA:17989"/>
        <dbReference type="Rhea" id="RHEA-COMP:9863"/>
        <dbReference type="Rhea" id="RHEA-COMP:11604"/>
        <dbReference type="ChEBI" id="CHEBI:15378"/>
        <dbReference type="ChEBI" id="CHEBI:29999"/>
        <dbReference type="ChEBI" id="CHEBI:30616"/>
        <dbReference type="ChEBI" id="CHEBI:83421"/>
        <dbReference type="ChEBI" id="CHEBI:456216"/>
        <dbReference type="EC" id="2.7.11.1"/>
    </reaction>
</comment>
<accession>A0A1E5V923</accession>
<dbReference type="GO" id="GO:0016020">
    <property type="term" value="C:membrane"/>
    <property type="evidence" value="ECO:0007669"/>
    <property type="project" value="UniProtKB-SubCell"/>
</dbReference>
<dbReference type="GO" id="GO:0004674">
    <property type="term" value="F:protein serine/threonine kinase activity"/>
    <property type="evidence" value="ECO:0007669"/>
    <property type="project" value="UniProtKB-EC"/>
</dbReference>
<dbReference type="PROSITE" id="PS00107">
    <property type="entry name" value="PROTEIN_KINASE_ATP"/>
    <property type="match status" value="1"/>
</dbReference>
<feature type="domain" description="Bulb-type lectin" evidence="12">
    <location>
        <begin position="92"/>
        <end position="210"/>
    </location>
</feature>
<comment type="catalytic activity">
    <reaction evidence="8">
        <text>L-threonyl-[protein] + ATP = O-phospho-L-threonyl-[protein] + ADP + H(+)</text>
        <dbReference type="Rhea" id="RHEA:46608"/>
        <dbReference type="Rhea" id="RHEA-COMP:11060"/>
        <dbReference type="Rhea" id="RHEA-COMP:11605"/>
        <dbReference type="ChEBI" id="CHEBI:15378"/>
        <dbReference type="ChEBI" id="CHEBI:30013"/>
        <dbReference type="ChEBI" id="CHEBI:30616"/>
        <dbReference type="ChEBI" id="CHEBI:61977"/>
        <dbReference type="ChEBI" id="CHEBI:456216"/>
        <dbReference type="EC" id="2.7.11.1"/>
    </reaction>
</comment>
<dbReference type="SUPFAM" id="SSF51110">
    <property type="entry name" value="alpha-D-mannose-specific plant lectins"/>
    <property type="match status" value="1"/>
</dbReference>
<protein>
    <recommendedName>
        <fullName evidence="2">non-specific serine/threonine protein kinase</fullName>
        <ecNumber evidence="2">2.7.11.1</ecNumber>
    </recommendedName>
</protein>
<keyword evidence="6" id="KW-0472">Membrane</keyword>
<proteinExistence type="predicted"/>
<dbReference type="Proteomes" id="UP000095767">
    <property type="component" value="Unassembled WGS sequence"/>
</dbReference>
<dbReference type="InterPro" id="IPR011009">
    <property type="entry name" value="Kinase-like_dom_sf"/>
</dbReference>
<dbReference type="EMBL" id="LWDX02047605">
    <property type="protein sequence ID" value="OEL21557.1"/>
    <property type="molecule type" value="Genomic_DNA"/>
</dbReference>
<name>A0A1E5V923_9POAL</name>
<comment type="caution">
    <text evidence="13">The sequence shown here is derived from an EMBL/GenBank/DDBJ whole genome shotgun (WGS) entry which is preliminary data.</text>
</comment>
<evidence type="ECO:0000256" key="5">
    <source>
        <dbReference type="ARBA" id="ARBA00022989"/>
    </source>
</evidence>
<keyword evidence="13" id="KW-0808">Transferase</keyword>
<keyword evidence="5" id="KW-1133">Transmembrane helix</keyword>
<evidence type="ECO:0000259" key="12">
    <source>
        <dbReference type="PROSITE" id="PS50927"/>
    </source>
</evidence>
<keyword evidence="3" id="KW-0812">Transmembrane</keyword>
<keyword evidence="7 13" id="KW-0675">Receptor</keyword>
<keyword evidence="4" id="KW-0732">Signal</keyword>
<evidence type="ECO:0000256" key="10">
    <source>
        <dbReference type="PROSITE-ProRule" id="PRU10141"/>
    </source>
</evidence>
<evidence type="ECO:0000256" key="9">
    <source>
        <dbReference type="ARBA" id="ARBA00048679"/>
    </source>
</evidence>
<evidence type="ECO:0000256" key="4">
    <source>
        <dbReference type="ARBA" id="ARBA00022729"/>
    </source>
</evidence>
<dbReference type="SMART" id="SM00108">
    <property type="entry name" value="B_lectin"/>
    <property type="match status" value="1"/>
</dbReference>
<keyword evidence="14" id="KW-1185">Reference proteome</keyword>
<dbReference type="Gene3D" id="1.10.510.10">
    <property type="entry name" value="Transferase(Phosphotransferase) domain 1"/>
    <property type="match status" value="1"/>
</dbReference>
<evidence type="ECO:0000313" key="14">
    <source>
        <dbReference type="Proteomes" id="UP000095767"/>
    </source>
</evidence>
<dbReference type="PANTHER" id="PTHR47974:SF4">
    <property type="entry name" value="RECEPTOR-LIKE SERINE_THREONINE-PROTEIN KINASE"/>
    <property type="match status" value="1"/>
</dbReference>
<feature type="region of interest" description="Disordered" evidence="11">
    <location>
        <begin position="1"/>
        <end position="24"/>
    </location>
</feature>
<dbReference type="GO" id="GO:0005524">
    <property type="term" value="F:ATP binding"/>
    <property type="evidence" value="ECO:0007669"/>
    <property type="project" value="UniProtKB-UniRule"/>
</dbReference>
<evidence type="ECO:0000256" key="6">
    <source>
        <dbReference type="ARBA" id="ARBA00023136"/>
    </source>
</evidence>
<dbReference type="AlphaFoldDB" id="A0A1E5V923"/>
<evidence type="ECO:0000313" key="13">
    <source>
        <dbReference type="EMBL" id="OEL21557.1"/>
    </source>
</evidence>
<dbReference type="InterPro" id="IPR001480">
    <property type="entry name" value="Bulb-type_lectin_dom"/>
</dbReference>
<dbReference type="Gene3D" id="3.30.200.20">
    <property type="entry name" value="Phosphorylase Kinase, domain 1"/>
    <property type="match status" value="1"/>
</dbReference>
<sequence>MAGSCPEGTGPADAPPPTPAPPLARYLSLDSLASGAGADPQQQHWRHHELSRALAAGDQADELRRIRASVADSTGKAREKVRSLHGAIQKLDRSSLSVEELQSNVLQSPDGTFSCGFYSIYANAFMFSIWYSNSAEKTIIWSANRDRPVHARRSMLTVKKDGSMVLTDYDGTVVWHADGDLIDARYARLLDTGNLVLEGASGPGIKRRLTLDPDGNLRIYSLNSSDGSWQGCAAIVNITCGAAQALFPDVHKTDSGESNWIYFYGYKELEMATANFKDELGRGGSGVVYKGILDDNRAIAVKRLENVRQGKQEMLVYEFVENGSLATILFNSNILVGWKQRFNIAVENILLDQNFEPKIIDFGLAKLLRRSGSNQIISQVRGTRASDVPVGLDDELHMELRKLVRTLSERLNREEHAWIAEFVDEDRNKRPTMEAVVQILLSSAEADSSMDQVMENEVSICI</sequence>
<dbReference type="STRING" id="888268.A0A1E5V923"/>